<accession>A0ABW0R3M8</accession>
<proteinExistence type="predicted"/>
<evidence type="ECO:0000313" key="1">
    <source>
        <dbReference type="EMBL" id="MFC5531856.1"/>
    </source>
</evidence>
<comment type="caution">
    <text evidence="1">The sequence shown here is derived from an EMBL/GenBank/DDBJ whole genome shotgun (WGS) entry which is preliminary data.</text>
</comment>
<gene>
    <name evidence="1" type="ORF">ACFPQ4_20775</name>
</gene>
<reference evidence="2" key="1">
    <citation type="journal article" date="2019" name="Int. J. Syst. Evol. Microbiol.">
        <title>The Global Catalogue of Microorganisms (GCM) 10K type strain sequencing project: providing services to taxonomists for standard genome sequencing and annotation.</title>
        <authorList>
            <consortium name="The Broad Institute Genomics Platform"/>
            <consortium name="The Broad Institute Genome Sequencing Center for Infectious Disease"/>
            <person name="Wu L."/>
            <person name="Ma J."/>
        </authorList>
    </citation>
    <scope>NUCLEOTIDE SEQUENCE [LARGE SCALE GENOMIC DNA]</scope>
    <source>
        <strain evidence="2">CGMCC 1.18578</strain>
    </source>
</reference>
<keyword evidence="2" id="KW-1185">Reference proteome</keyword>
<evidence type="ECO:0000313" key="2">
    <source>
        <dbReference type="Proteomes" id="UP001596108"/>
    </source>
</evidence>
<evidence type="ECO:0008006" key="3">
    <source>
        <dbReference type="Google" id="ProtNLM"/>
    </source>
</evidence>
<sequence>MLKNPTFVFFALLLTVSLTVGILSHAYFAARVFNIELNTYTFQSEVGNHITYVSPSADPVQVRSQGQLRTLTIEGKEYALTKKAGEQMDQPSFDVMYPDGRHFEVRDHGRILLSYDEQGLWVPESMLFVNDERIMSEGEERFTPVTLVTAAY</sequence>
<protein>
    <recommendedName>
        <fullName evidence="3">LPS export ABC transporter periplasmic protein LptC</fullName>
    </recommendedName>
</protein>
<dbReference type="EMBL" id="JBHSNC010000056">
    <property type="protein sequence ID" value="MFC5531856.1"/>
    <property type="molecule type" value="Genomic_DNA"/>
</dbReference>
<name>A0ABW0R3M8_9BACL</name>
<organism evidence="1 2">
    <name type="scientific">Cohnella yongneupensis</name>
    <dbReference type="NCBI Taxonomy" id="425006"/>
    <lineage>
        <taxon>Bacteria</taxon>
        <taxon>Bacillati</taxon>
        <taxon>Bacillota</taxon>
        <taxon>Bacilli</taxon>
        <taxon>Bacillales</taxon>
        <taxon>Paenibacillaceae</taxon>
        <taxon>Cohnella</taxon>
    </lineage>
</organism>
<dbReference type="Proteomes" id="UP001596108">
    <property type="component" value="Unassembled WGS sequence"/>
</dbReference>
<dbReference type="RefSeq" id="WP_378113815.1">
    <property type="nucleotide sequence ID" value="NZ_JBHSNC010000056.1"/>
</dbReference>